<dbReference type="Ensembl" id="ENSAPLT00020012441.1">
    <property type="protein sequence ID" value="ENSAPLP00020011561.1"/>
    <property type="gene ID" value="ENSAPLG00020008488.1"/>
</dbReference>
<evidence type="ECO:0000256" key="1">
    <source>
        <dbReference type="ARBA" id="ARBA00004613"/>
    </source>
</evidence>
<dbReference type="Proteomes" id="UP000694400">
    <property type="component" value="Chromosome 30"/>
</dbReference>
<keyword evidence="2" id="KW-0964">Secreted</keyword>
<dbReference type="GO" id="GO:0005576">
    <property type="term" value="C:extracellular region"/>
    <property type="evidence" value="ECO:0007669"/>
    <property type="project" value="UniProtKB-SubCell"/>
</dbReference>
<evidence type="ECO:0000313" key="6">
    <source>
        <dbReference type="Proteomes" id="UP000694400"/>
    </source>
</evidence>
<reference evidence="5" key="1">
    <citation type="submission" date="2019-08" db="EMBL/GenBank/DDBJ databases">
        <title>Three high-quality genomes provides insights into domestication of ducks.</title>
        <authorList>
            <person name="Hou Z.C."/>
            <person name="Zhu F."/>
            <person name="Yin Z.T."/>
            <person name="Zhang F."/>
        </authorList>
    </citation>
    <scope>NUCLEOTIDE SEQUENCE [LARGE SCALE GENOMIC DNA]</scope>
</reference>
<evidence type="ECO:0000256" key="3">
    <source>
        <dbReference type="ARBA" id="ARBA00023157"/>
    </source>
</evidence>
<name>A0A8B9SV19_ANAPL</name>
<dbReference type="Gene3D" id="2.40.50.120">
    <property type="match status" value="1"/>
</dbReference>
<comment type="subcellular location">
    <subcellularLocation>
        <location evidence="1">Secreted</location>
    </subcellularLocation>
</comment>
<dbReference type="Pfam" id="PF01759">
    <property type="entry name" value="NTR"/>
    <property type="match status" value="1"/>
</dbReference>
<dbReference type="AlphaFoldDB" id="A0A8B9SV19"/>
<dbReference type="InterPro" id="IPR018933">
    <property type="entry name" value="Netrin_module_non-TIMP"/>
</dbReference>
<protein>
    <recommendedName>
        <fullName evidence="4">NTR domain-containing protein</fullName>
    </recommendedName>
</protein>
<dbReference type="InterPro" id="IPR001134">
    <property type="entry name" value="Netrin_domain"/>
</dbReference>
<evidence type="ECO:0000256" key="2">
    <source>
        <dbReference type="ARBA" id="ARBA00022525"/>
    </source>
</evidence>
<feature type="domain" description="NTR" evidence="4">
    <location>
        <begin position="1"/>
        <end position="116"/>
    </location>
</feature>
<proteinExistence type="predicted"/>
<reference evidence="5" key="2">
    <citation type="submission" date="2025-08" db="UniProtKB">
        <authorList>
            <consortium name="Ensembl"/>
        </authorList>
    </citation>
    <scope>IDENTIFICATION</scope>
</reference>
<reference evidence="5" key="3">
    <citation type="submission" date="2025-09" db="UniProtKB">
        <authorList>
            <consortium name="Ensembl"/>
        </authorList>
    </citation>
    <scope>IDENTIFICATION</scope>
</reference>
<dbReference type="InterPro" id="IPR008993">
    <property type="entry name" value="TIMP-like_OB-fold"/>
</dbReference>
<evidence type="ECO:0000259" key="4">
    <source>
        <dbReference type="PROSITE" id="PS50189"/>
    </source>
</evidence>
<dbReference type="SMART" id="SM00643">
    <property type="entry name" value="C345C"/>
    <property type="match status" value="1"/>
</dbReference>
<accession>A0A8B9SV19</accession>
<organism evidence="5 6">
    <name type="scientific">Anas platyrhynchos</name>
    <name type="common">Mallard</name>
    <name type="synonym">Anas boschas</name>
    <dbReference type="NCBI Taxonomy" id="8839"/>
    <lineage>
        <taxon>Eukaryota</taxon>
        <taxon>Metazoa</taxon>
        <taxon>Chordata</taxon>
        <taxon>Craniata</taxon>
        <taxon>Vertebrata</taxon>
        <taxon>Euteleostomi</taxon>
        <taxon>Archelosauria</taxon>
        <taxon>Archosauria</taxon>
        <taxon>Dinosauria</taxon>
        <taxon>Saurischia</taxon>
        <taxon>Theropoda</taxon>
        <taxon>Coelurosauria</taxon>
        <taxon>Aves</taxon>
        <taxon>Neognathae</taxon>
        <taxon>Galloanserae</taxon>
        <taxon>Anseriformes</taxon>
        <taxon>Anatidae</taxon>
        <taxon>Anatinae</taxon>
        <taxon>Anas</taxon>
    </lineage>
</organism>
<dbReference type="SUPFAM" id="SSF50242">
    <property type="entry name" value="TIMP-like"/>
    <property type="match status" value="1"/>
</dbReference>
<sequence>MVVQVLTQNEVGAFVGFETEIQEVLLMGQDTAVAPGERRRILVRESCTLRLRSPNTYLVMGLDGGTRDPQGRPQYLLSPQSWVEEVPSPSRCGATRLRRRCAQLQDFRNRLGQLGCQL</sequence>
<evidence type="ECO:0000313" key="5">
    <source>
        <dbReference type="Ensembl" id="ENSAPLP00020011561.1"/>
    </source>
</evidence>
<dbReference type="PROSITE" id="PS50189">
    <property type="entry name" value="NTR"/>
    <property type="match status" value="1"/>
</dbReference>
<keyword evidence="3" id="KW-1015">Disulfide bond</keyword>